<proteinExistence type="predicted"/>
<name>A0A6G7VEM4_9GAMM</name>
<accession>A0A6G7VEM4</accession>
<dbReference type="Proteomes" id="UP000502699">
    <property type="component" value="Chromosome"/>
</dbReference>
<evidence type="ECO:0000313" key="1">
    <source>
        <dbReference type="EMBL" id="QIK38471.1"/>
    </source>
</evidence>
<dbReference type="KEGG" id="cjap:GWK36_11315"/>
<organism evidence="1 2">
    <name type="scientific">Caldichromatium japonicum</name>
    <dbReference type="NCBI Taxonomy" id="2699430"/>
    <lineage>
        <taxon>Bacteria</taxon>
        <taxon>Pseudomonadati</taxon>
        <taxon>Pseudomonadota</taxon>
        <taxon>Gammaproteobacteria</taxon>
        <taxon>Chromatiales</taxon>
        <taxon>Chromatiaceae</taxon>
        <taxon>Caldichromatium</taxon>
    </lineage>
</organism>
<sequence length="85" mass="9796">MTSRSLIPHHMLSLRRRLSERYLTGEGIEIGALHAPLSVGKSASVRYVDRLTAEQLRIHYPELKDYKLVEIDLLDDGEKLLIRNQ</sequence>
<dbReference type="EMBL" id="CP048029">
    <property type="protein sequence ID" value="QIK38471.1"/>
    <property type="molecule type" value="Genomic_DNA"/>
</dbReference>
<gene>
    <name evidence="1" type="ORF">GWK36_11315</name>
</gene>
<evidence type="ECO:0000313" key="2">
    <source>
        <dbReference type="Proteomes" id="UP000502699"/>
    </source>
</evidence>
<protein>
    <submittedName>
        <fullName evidence="1">Uncharacterized protein</fullName>
    </submittedName>
</protein>
<keyword evidence="2" id="KW-1185">Reference proteome</keyword>
<dbReference type="AlphaFoldDB" id="A0A6G7VEM4"/>
<reference evidence="2" key="1">
    <citation type="submission" date="2020-01" db="EMBL/GenBank/DDBJ databases">
        <title>Caldichromatium gen. nov., sp. nov., a thermophilic purple sulfur bacterium member of the family Chromatiaceae isolated from Nakabusa hot spring, Japan.</title>
        <authorList>
            <person name="Saini M.K."/>
            <person name="Hanada S."/>
            <person name="Tank M."/>
        </authorList>
    </citation>
    <scope>NUCLEOTIDE SEQUENCE [LARGE SCALE GENOMIC DNA]</scope>
    <source>
        <strain evidence="2">No.7</strain>
    </source>
</reference>
<dbReference type="RefSeq" id="WP_166271228.1">
    <property type="nucleotide sequence ID" value="NZ_CP048029.1"/>
</dbReference>